<keyword evidence="1" id="KW-0472">Membrane</keyword>
<proteinExistence type="predicted"/>
<gene>
    <name evidence="2" type="ORF">V8J38_02640</name>
</gene>
<dbReference type="RefSeq" id="WP_338577772.1">
    <property type="nucleotide sequence ID" value="NZ_CP146369.1"/>
</dbReference>
<organism evidence="2 3">
    <name type="scientific">Brevundimonas olei</name>
    <dbReference type="NCBI Taxonomy" id="657642"/>
    <lineage>
        <taxon>Bacteria</taxon>
        <taxon>Pseudomonadati</taxon>
        <taxon>Pseudomonadota</taxon>
        <taxon>Alphaproteobacteria</taxon>
        <taxon>Caulobacterales</taxon>
        <taxon>Caulobacteraceae</taxon>
        <taxon>Brevundimonas</taxon>
    </lineage>
</organism>
<accession>A0ABZ2ICM0</accession>
<sequence>MNLLVALVLGAGALWLGRRDAAMIRCAVRLAPLAARAATSGLPTWKLSILALRRVLLPAEVALFGLVLGWGGLAAGVVAALGMWGFSVARAGRILYEGAPGDPLEEGYQGYTARGLIEAALIAAGYVAAFSSTVLLAFAT</sequence>
<keyword evidence="1" id="KW-1133">Transmembrane helix</keyword>
<dbReference type="Proteomes" id="UP001363460">
    <property type="component" value="Chromosome"/>
</dbReference>
<feature type="transmembrane region" description="Helical" evidence="1">
    <location>
        <begin position="119"/>
        <end position="139"/>
    </location>
</feature>
<name>A0ABZ2ICM0_9CAUL</name>
<keyword evidence="1" id="KW-0812">Transmembrane</keyword>
<evidence type="ECO:0000256" key="1">
    <source>
        <dbReference type="SAM" id="Phobius"/>
    </source>
</evidence>
<evidence type="ECO:0000313" key="3">
    <source>
        <dbReference type="Proteomes" id="UP001363460"/>
    </source>
</evidence>
<evidence type="ECO:0000313" key="2">
    <source>
        <dbReference type="EMBL" id="WWT55349.1"/>
    </source>
</evidence>
<protein>
    <submittedName>
        <fullName evidence="2">Uncharacterized protein</fullName>
    </submittedName>
</protein>
<reference evidence="2 3" key="1">
    <citation type="submission" date="2024-02" db="EMBL/GenBank/DDBJ databases">
        <title>Distribution and functional of Brevundimonas-related endobacteria within Verticillium dahliae.</title>
        <authorList>
            <person name="Zeng H."/>
        </authorList>
    </citation>
    <scope>NUCLEOTIDE SEQUENCE [LARGE SCALE GENOMIC DNA]</scope>
    <source>
        <strain evidence="2 3">TRM 44200</strain>
    </source>
</reference>
<feature type="transmembrane region" description="Helical" evidence="1">
    <location>
        <begin position="61"/>
        <end position="86"/>
    </location>
</feature>
<keyword evidence="3" id="KW-1185">Reference proteome</keyword>
<dbReference type="EMBL" id="CP146369">
    <property type="protein sequence ID" value="WWT55349.1"/>
    <property type="molecule type" value="Genomic_DNA"/>
</dbReference>